<evidence type="ECO:0000256" key="7">
    <source>
        <dbReference type="ARBA" id="ARBA00023014"/>
    </source>
</evidence>
<name>C8X3X9_DESRD</name>
<organism evidence="10 11">
    <name type="scientific">Desulfohalobium retbaense (strain ATCC 49708 / DSM 5692 / JCM 16813 / HR100)</name>
    <dbReference type="NCBI Taxonomy" id="485915"/>
    <lineage>
        <taxon>Bacteria</taxon>
        <taxon>Pseudomonadati</taxon>
        <taxon>Thermodesulfobacteriota</taxon>
        <taxon>Desulfovibrionia</taxon>
        <taxon>Desulfovibrionales</taxon>
        <taxon>Desulfohalobiaceae</taxon>
        <taxon>Desulfohalobium</taxon>
    </lineage>
</organism>
<accession>C8X3X9</accession>
<keyword evidence="5 10" id="KW-0560">Oxidoreductase</keyword>
<dbReference type="SMART" id="SM00790">
    <property type="entry name" value="AFOR_N"/>
    <property type="match status" value="1"/>
</dbReference>
<dbReference type="GO" id="GO:0046872">
    <property type="term" value="F:metal ion binding"/>
    <property type="evidence" value="ECO:0007669"/>
    <property type="project" value="UniProtKB-KW"/>
</dbReference>
<dbReference type="Gene3D" id="1.10.569.10">
    <property type="entry name" value="Aldehyde Ferredoxin Oxidoreductase Protein, subunit A, domain 2"/>
    <property type="match status" value="1"/>
</dbReference>
<dbReference type="PANTHER" id="PTHR30038">
    <property type="entry name" value="ALDEHYDE FERREDOXIN OXIDOREDUCTASE"/>
    <property type="match status" value="1"/>
</dbReference>
<keyword evidence="7" id="KW-0411">Iron-sulfur</keyword>
<evidence type="ECO:0000256" key="4">
    <source>
        <dbReference type="ARBA" id="ARBA00022723"/>
    </source>
</evidence>
<dbReference type="STRING" id="485915.Dret_1842"/>
<dbReference type="Gene3D" id="1.10.599.10">
    <property type="entry name" value="Aldehyde Ferredoxin Oxidoreductase Protein, subunit A, domain 3"/>
    <property type="match status" value="1"/>
</dbReference>
<evidence type="ECO:0000256" key="1">
    <source>
        <dbReference type="ARBA" id="ARBA00001966"/>
    </source>
</evidence>
<gene>
    <name evidence="10" type="ordered locus">Dret_1842</name>
</gene>
<dbReference type="SUPFAM" id="SSF48310">
    <property type="entry name" value="Aldehyde ferredoxin oxidoreductase, C-terminal domains"/>
    <property type="match status" value="1"/>
</dbReference>
<protein>
    <submittedName>
        <fullName evidence="10">Aldehyde ferredoxin oxidoreductase</fullName>
        <ecNumber evidence="10">1.2.7.5</ecNumber>
    </submittedName>
</protein>
<evidence type="ECO:0000259" key="9">
    <source>
        <dbReference type="SMART" id="SM00790"/>
    </source>
</evidence>
<dbReference type="SUPFAM" id="SSF56228">
    <property type="entry name" value="Aldehyde ferredoxin oxidoreductase, N-terminal domain"/>
    <property type="match status" value="1"/>
</dbReference>
<comment type="cofactor">
    <cofactor evidence="1">
        <name>[4Fe-4S] cluster</name>
        <dbReference type="ChEBI" id="CHEBI:49883"/>
    </cofactor>
</comment>
<dbReference type="Gene3D" id="3.60.9.10">
    <property type="entry name" value="Aldehyde ferredoxin oxidoreductase, N-terminal domain"/>
    <property type="match status" value="1"/>
</dbReference>
<dbReference type="AlphaFoldDB" id="C8X3X9"/>
<dbReference type="InterPro" id="IPR051919">
    <property type="entry name" value="W-dependent_AOR"/>
</dbReference>
<dbReference type="EMBL" id="CP001734">
    <property type="protein sequence ID" value="ACV69126.1"/>
    <property type="molecule type" value="Genomic_DNA"/>
</dbReference>
<evidence type="ECO:0000313" key="10">
    <source>
        <dbReference type="EMBL" id="ACV69126.1"/>
    </source>
</evidence>
<evidence type="ECO:0000256" key="6">
    <source>
        <dbReference type="ARBA" id="ARBA00023004"/>
    </source>
</evidence>
<comment type="cofactor">
    <cofactor evidence="8">
        <name>tungstopterin</name>
        <dbReference type="ChEBI" id="CHEBI:30402"/>
    </cofactor>
</comment>
<keyword evidence="6" id="KW-0408">Iron</keyword>
<reference evidence="10 11" key="2">
    <citation type="journal article" date="2010" name="Stand. Genomic Sci.">
        <title>Complete genome sequence of Desulfohalobium retbaense type strain (HR(100)).</title>
        <authorList>
            <person name="Spring S."/>
            <person name="Nolan M."/>
            <person name="Lapidus A."/>
            <person name="Glavina Del Rio T."/>
            <person name="Copeland A."/>
            <person name="Tice H."/>
            <person name="Cheng J.F."/>
            <person name="Lucas S."/>
            <person name="Land M."/>
            <person name="Chen F."/>
            <person name="Bruce D."/>
            <person name="Goodwin L."/>
            <person name="Pitluck S."/>
            <person name="Ivanova N."/>
            <person name="Mavromatis K."/>
            <person name="Mikhailova N."/>
            <person name="Pati A."/>
            <person name="Chen A."/>
            <person name="Palaniappan K."/>
            <person name="Hauser L."/>
            <person name="Chang Y.J."/>
            <person name="Jeffries C.D."/>
            <person name="Munk C."/>
            <person name="Kiss H."/>
            <person name="Chain P."/>
            <person name="Han C."/>
            <person name="Brettin T."/>
            <person name="Detter J.C."/>
            <person name="Schuler E."/>
            <person name="Goker M."/>
            <person name="Rohde M."/>
            <person name="Bristow J."/>
            <person name="Eisen J.A."/>
            <person name="Markowitz V."/>
            <person name="Hugenholtz P."/>
            <person name="Kyrpides N.C."/>
            <person name="Klenk H.P."/>
        </authorList>
    </citation>
    <scope>NUCLEOTIDE SEQUENCE [LARGE SCALE GENOMIC DNA]</scope>
    <source>
        <strain evidence="10 11">DSM 5692</strain>
    </source>
</reference>
<dbReference type="InterPro" id="IPR013984">
    <property type="entry name" value="Ald_Fedxn_OxRdtase_dom2"/>
</dbReference>
<keyword evidence="11" id="KW-1185">Reference proteome</keyword>
<dbReference type="KEGG" id="drt:Dret_1842"/>
<dbReference type="InterPro" id="IPR013985">
    <property type="entry name" value="Ald_Fedxn_OxRdtase_dom3"/>
</dbReference>
<proteinExistence type="inferred from homology"/>
<dbReference type="PANTHER" id="PTHR30038:SF7">
    <property type="entry name" value="TUNGSTEN-CONTAINING GLYCERALDEHYDE-3-PHOSPHATE:FERREDOXIN OXIDOREDUCTASE"/>
    <property type="match status" value="1"/>
</dbReference>
<dbReference type="eggNOG" id="COG2414">
    <property type="taxonomic scope" value="Bacteria"/>
</dbReference>
<comment type="similarity">
    <text evidence="2">Belongs to the AOR/FOR family.</text>
</comment>
<dbReference type="EC" id="1.2.7.5" evidence="10"/>
<evidence type="ECO:0000256" key="3">
    <source>
        <dbReference type="ARBA" id="ARBA00022485"/>
    </source>
</evidence>
<dbReference type="GO" id="GO:0009055">
    <property type="term" value="F:electron transfer activity"/>
    <property type="evidence" value="ECO:0007669"/>
    <property type="project" value="InterPro"/>
</dbReference>
<dbReference type="InterPro" id="IPR036503">
    <property type="entry name" value="Ald_Fedxn_OxRdtase_N_sf"/>
</dbReference>
<keyword evidence="3" id="KW-0004">4Fe-4S</keyword>
<evidence type="ECO:0000256" key="8">
    <source>
        <dbReference type="ARBA" id="ARBA00049934"/>
    </source>
</evidence>
<dbReference type="OrthoDB" id="9763894at2"/>
<dbReference type="HOGENOM" id="CLU_020364_1_0_7"/>
<dbReference type="GO" id="GO:0051539">
    <property type="term" value="F:4 iron, 4 sulfur cluster binding"/>
    <property type="evidence" value="ECO:0007669"/>
    <property type="project" value="UniProtKB-KW"/>
</dbReference>
<dbReference type="InterPro" id="IPR013983">
    <property type="entry name" value="Ald_Fedxn_OxRdtase_N"/>
</dbReference>
<reference evidence="11" key="1">
    <citation type="submission" date="2009-09" db="EMBL/GenBank/DDBJ databases">
        <title>The complete chromosome of Desulfohalobium retbaense DSM 5692.</title>
        <authorList>
            <consortium name="US DOE Joint Genome Institute (JGI-PGF)"/>
            <person name="Lucas S."/>
            <person name="Copeland A."/>
            <person name="Lapidus A."/>
            <person name="Glavina del Rio T."/>
            <person name="Dalin E."/>
            <person name="Tice H."/>
            <person name="Bruce D."/>
            <person name="Goodwin L."/>
            <person name="Pitluck S."/>
            <person name="Kyrpides N."/>
            <person name="Mavromatis K."/>
            <person name="Ivanova N."/>
            <person name="Mikhailova N."/>
            <person name="Munk A.C."/>
            <person name="Brettin T."/>
            <person name="Detter J.C."/>
            <person name="Han C."/>
            <person name="Tapia R."/>
            <person name="Larimer F."/>
            <person name="Land M."/>
            <person name="Hauser L."/>
            <person name="Markowitz V."/>
            <person name="Cheng J.-F."/>
            <person name="Hugenholtz P."/>
            <person name="Woyke T."/>
            <person name="Wu D."/>
            <person name="Spring S."/>
            <person name="Klenk H.-P."/>
            <person name="Eisen J.A."/>
        </authorList>
    </citation>
    <scope>NUCLEOTIDE SEQUENCE [LARGE SCALE GENOMIC DNA]</scope>
    <source>
        <strain evidence="11">DSM 5692</strain>
    </source>
</reference>
<keyword evidence="4" id="KW-0479">Metal-binding</keyword>
<evidence type="ECO:0000256" key="5">
    <source>
        <dbReference type="ARBA" id="ARBA00023002"/>
    </source>
</evidence>
<dbReference type="InterPro" id="IPR001203">
    <property type="entry name" value="OxRdtase_Ald_Fedxn_C"/>
</dbReference>
<evidence type="ECO:0000256" key="2">
    <source>
        <dbReference type="ARBA" id="ARBA00011032"/>
    </source>
</evidence>
<sequence length="618" mass="65725">MPNAYQGTLLHIDLSGQEVQHLPVPQWLRETFVGGKGFGAKLLYDLLPAGTAPLDPATPLMFFPGPLTGTKAPSIRACAVTKSPLTGLFLDSYFGGEFGQEIKYAGYDGLIITGRAPQPVYLYIADTTVEIRPAASLWGQDALEANANIKRECEDPSLKIVTIGQAGEKRVPFALLSCEFNRQAGRGGAGAVMGAKNLKAVAVRGEQLVKVADPEGFTKAVAQAHTELEGSDDIQVLRQTGTASAVEFANEAGLFPANNFQDSSFAKADRLGDKGQSKHLWLGNIACLGCPIYCSKIGAIRHGKYAGTISDTVEYESAGLLGANLGISDIRAVTHLTRLCDVFGLDSMSAGGAIGFAMEAAEKGIIDAPDGIDLTFGNVEAAEYLIRGMALQENELGRLLSQGVRRAAVALGGDSEAFAQHTKGLETPAWGPRGALGTGLAFMTADRGGCHQRGLPAPIEITHDEYNGKPVDPRATEGKAAMVMEMQDFSAGTDALVKCDFATAGIAIETYAAMLSTATGVERDASFLTDLGARIWNQIRLFNLREGLDPSDDRLPKRFFRDPVPSGPQQGQHFTTEQTAAMLEEYYALRGWDASGVPTSTTLDTLSLGTLPRFVLNS</sequence>
<dbReference type="Pfam" id="PF02730">
    <property type="entry name" value="AFOR_N"/>
    <property type="match status" value="1"/>
</dbReference>
<dbReference type="Pfam" id="PF01314">
    <property type="entry name" value="AFOR_C"/>
    <property type="match status" value="1"/>
</dbReference>
<dbReference type="Proteomes" id="UP000001052">
    <property type="component" value="Chromosome"/>
</dbReference>
<dbReference type="InterPro" id="IPR036021">
    <property type="entry name" value="Tungsten_al_ferr_oxy-like_C"/>
</dbReference>
<evidence type="ECO:0000313" key="11">
    <source>
        <dbReference type="Proteomes" id="UP000001052"/>
    </source>
</evidence>
<feature type="domain" description="Aldehyde ferredoxin oxidoreductase N-terminal" evidence="9">
    <location>
        <begin position="5"/>
        <end position="207"/>
    </location>
</feature>
<dbReference type="RefSeq" id="WP_015752269.1">
    <property type="nucleotide sequence ID" value="NC_013223.1"/>
</dbReference>
<dbReference type="GO" id="GO:0033726">
    <property type="term" value="F:aldehyde ferredoxin oxidoreductase activity"/>
    <property type="evidence" value="ECO:0007669"/>
    <property type="project" value="UniProtKB-EC"/>
</dbReference>